<evidence type="ECO:0000313" key="3">
    <source>
        <dbReference type="EMBL" id="GMI41800.1"/>
    </source>
</evidence>
<keyword evidence="2" id="KW-0732">Signal</keyword>
<comment type="caution">
    <text evidence="3">The sequence shown here is derived from an EMBL/GenBank/DDBJ whole genome shotgun (WGS) entry which is preliminary data.</text>
</comment>
<evidence type="ECO:0000256" key="1">
    <source>
        <dbReference type="SAM" id="MobiDB-lite"/>
    </source>
</evidence>
<protein>
    <submittedName>
        <fullName evidence="3">Uncharacterized protein</fullName>
    </submittedName>
</protein>
<feature type="compositionally biased region" description="Basic and acidic residues" evidence="1">
    <location>
        <begin position="508"/>
        <end position="519"/>
    </location>
</feature>
<keyword evidence="4" id="KW-1185">Reference proteome</keyword>
<feature type="signal peptide" evidence="2">
    <location>
        <begin position="1"/>
        <end position="15"/>
    </location>
</feature>
<feature type="region of interest" description="Disordered" evidence="1">
    <location>
        <begin position="508"/>
        <end position="539"/>
    </location>
</feature>
<evidence type="ECO:0000313" key="4">
    <source>
        <dbReference type="Proteomes" id="UP001165065"/>
    </source>
</evidence>
<feature type="chain" id="PRO_5040860030" evidence="2">
    <location>
        <begin position="16"/>
        <end position="539"/>
    </location>
</feature>
<sequence length="539" mass="60785">MKWLIALILFSLSNGYNVLIPSSRYDTKLMGVSKRARKKANLELQTSGAPPARTPGSSLDPLSPSEISPNPSPPSSPSTPASTQEVLVDEETGLRMISEGRAVMDVLTKQPVKLSNLGEEYRMAEFSPGVDLATRERHRIPRPNLTVEGLVEGLTKALPDPVGDPCNDEAVDFVLANRDWMGMEMKRCLTSMKLKAQSEGNVEEAKRLKSLRDAYLILENKISSPFRQMVLNAESTIGPNFANLDVQSYAGTTPYEICASWVVLQGMRSVWEKKARDAEYYEKTKREGKNTMEYLTKGDPNRFNIDSSRKFYGYDETVKMTAWAQKMSTSFSSDPKLLSMLPPEIRFVDKGMVISGGTELRKFMYEFAAEEGIDVEGLREGVRRLARQLENMQPDPYGKFTRIVGDLSKAMEVGTEEEECIYKEHLYSLDKKGPGYFQTYKMRENDFSMLRFLDNEVDVKEGGLGPMDEVLKQLGFGGMVETLAGKKDERPEELGWIDSLDDKDAKGLYERREEERMGQDMEFEEEGDEEVLVPQDVVD</sequence>
<evidence type="ECO:0000256" key="2">
    <source>
        <dbReference type="SAM" id="SignalP"/>
    </source>
</evidence>
<accession>A0A9W7GAI4</accession>
<dbReference type="OrthoDB" id="38437at2759"/>
<gene>
    <name evidence="3" type="ORF">TrCOL_g3702</name>
</gene>
<organism evidence="3 4">
    <name type="scientific">Triparma columacea</name>
    <dbReference type="NCBI Taxonomy" id="722753"/>
    <lineage>
        <taxon>Eukaryota</taxon>
        <taxon>Sar</taxon>
        <taxon>Stramenopiles</taxon>
        <taxon>Ochrophyta</taxon>
        <taxon>Bolidophyceae</taxon>
        <taxon>Parmales</taxon>
        <taxon>Triparmaceae</taxon>
        <taxon>Triparma</taxon>
    </lineage>
</organism>
<name>A0A9W7GAI4_9STRA</name>
<reference evidence="4" key="1">
    <citation type="journal article" date="2023" name="Commun. Biol.">
        <title>Genome analysis of Parmales, the sister group of diatoms, reveals the evolutionary specialization of diatoms from phago-mixotrophs to photoautotrophs.</title>
        <authorList>
            <person name="Ban H."/>
            <person name="Sato S."/>
            <person name="Yoshikawa S."/>
            <person name="Yamada K."/>
            <person name="Nakamura Y."/>
            <person name="Ichinomiya M."/>
            <person name="Sato N."/>
            <person name="Blanc-Mathieu R."/>
            <person name="Endo H."/>
            <person name="Kuwata A."/>
            <person name="Ogata H."/>
        </authorList>
    </citation>
    <scope>NUCLEOTIDE SEQUENCE [LARGE SCALE GENOMIC DNA]</scope>
</reference>
<dbReference type="Proteomes" id="UP001165065">
    <property type="component" value="Unassembled WGS sequence"/>
</dbReference>
<dbReference type="EMBL" id="BRYA01000158">
    <property type="protein sequence ID" value="GMI41800.1"/>
    <property type="molecule type" value="Genomic_DNA"/>
</dbReference>
<feature type="compositionally biased region" description="Acidic residues" evidence="1">
    <location>
        <begin position="521"/>
        <end position="531"/>
    </location>
</feature>
<feature type="region of interest" description="Disordered" evidence="1">
    <location>
        <begin position="42"/>
        <end position="85"/>
    </location>
</feature>
<proteinExistence type="predicted"/>
<dbReference type="AlphaFoldDB" id="A0A9W7GAI4"/>